<dbReference type="PROSITE" id="PS00028">
    <property type="entry name" value="ZINC_FINGER_C2H2_1"/>
    <property type="match status" value="1"/>
</dbReference>
<keyword evidence="3" id="KW-1185">Reference proteome</keyword>
<organism evidence="2 3">
    <name type="scientific">Pristionchus pacificus</name>
    <name type="common">Parasitic nematode worm</name>
    <dbReference type="NCBI Taxonomy" id="54126"/>
    <lineage>
        <taxon>Eukaryota</taxon>
        <taxon>Metazoa</taxon>
        <taxon>Ecdysozoa</taxon>
        <taxon>Nematoda</taxon>
        <taxon>Chromadorea</taxon>
        <taxon>Rhabditida</taxon>
        <taxon>Rhabditina</taxon>
        <taxon>Diplogasteromorpha</taxon>
        <taxon>Diplogasteroidea</taxon>
        <taxon>Neodiplogasteridae</taxon>
        <taxon>Pristionchus</taxon>
    </lineage>
</organism>
<name>A0A2A6BVF2_PRIPA</name>
<dbReference type="EnsemblMetazoa" id="PPA42712.1">
    <property type="protein sequence ID" value="PPA42712.1"/>
    <property type="gene ID" value="WBGene00281081"/>
</dbReference>
<feature type="region of interest" description="Disordered" evidence="1">
    <location>
        <begin position="356"/>
        <end position="384"/>
    </location>
</feature>
<proteinExistence type="predicted"/>
<reference evidence="3" key="1">
    <citation type="journal article" date="2008" name="Nat. Genet.">
        <title>The Pristionchus pacificus genome provides a unique perspective on nematode lifestyle and parasitism.</title>
        <authorList>
            <person name="Dieterich C."/>
            <person name="Clifton S.W."/>
            <person name="Schuster L.N."/>
            <person name="Chinwalla A."/>
            <person name="Delehaunty K."/>
            <person name="Dinkelacker I."/>
            <person name="Fulton L."/>
            <person name="Fulton R."/>
            <person name="Godfrey J."/>
            <person name="Minx P."/>
            <person name="Mitreva M."/>
            <person name="Roeseler W."/>
            <person name="Tian H."/>
            <person name="Witte H."/>
            <person name="Yang S.P."/>
            <person name="Wilson R.K."/>
            <person name="Sommer R.J."/>
        </authorList>
    </citation>
    <scope>NUCLEOTIDE SEQUENCE [LARGE SCALE GENOMIC DNA]</scope>
    <source>
        <strain evidence="3">PS312</strain>
    </source>
</reference>
<evidence type="ECO:0000313" key="2">
    <source>
        <dbReference type="EnsemblMetazoa" id="PPA42712.1"/>
    </source>
</evidence>
<accession>A0A8R1UWZ2</accession>
<dbReference type="PROSITE" id="PS50157">
    <property type="entry name" value="ZINC_FINGER_C2H2_2"/>
    <property type="match status" value="1"/>
</dbReference>
<dbReference type="Gene3D" id="3.30.160.60">
    <property type="entry name" value="Classic Zinc Finger"/>
    <property type="match status" value="1"/>
</dbReference>
<accession>A0A2A6BVF2</accession>
<gene>
    <name evidence="2" type="primary">WBGene00281081</name>
</gene>
<dbReference type="Proteomes" id="UP000005239">
    <property type="component" value="Unassembled WGS sequence"/>
</dbReference>
<dbReference type="InterPro" id="IPR013087">
    <property type="entry name" value="Znf_C2H2_type"/>
</dbReference>
<evidence type="ECO:0000256" key="1">
    <source>
        <dbReference type="SAM" id="MobiDB-lite"/>
    </source>
</evidence>
<sequence length="431" mass="48458">MSRNNSKWADEIRSWTQTISRLPHSVSLKELTLLCLNVMHAFVNGDPTDVLRLMSLSEVLNEVVVKNKQRSDPHISIICALCASIRAMLESTVGSGVVERPAANAVTSDLDNAPKVESKDDAEIMDESSQFCGGGVNTAYFRPKISEEVLTEAKDEPVESLLLNQHQMNSINNRNQEQSNHPTVSDIKDEFGDNDFIAEDGMQNVPGCSTDSRDTEYLGLFKISDSEICLLAILSSPSKALSVDQINNYARSFFPERALKGSSEIRSVYYHHNLFGREKAKIRNRVSVYFVQPKLNDKIQNLLGKMSLLAAIRRARDIFMDSQLQNILSYPVDASSPYYLQIGHDIKQDASVFESPGSNIPDEMQPACSSVEKREDSPQDEQEEAHFDCMDCGRSFESDASLRVHERIHDYQLSKKRPRTAHSFLNEMDEL</sequence>
<reference evidence="2" key="2">
    <citation type="submission" date="2022-06" db="UniProtKB">
        <authorList>
            <consortium name="EnsemblMetazoa"/>
        </authorList>
    </citation>
    <scope>IDENTIFICATION</scope>
    <source>
        <strain evidence="2">PS312</strain>
    </source>
</reference>
<protein>
    <submittedName>
        <fullName evidence="2">C2H2-type domain-containing protein</fullName>
    </submittedName>
</protein>
<dbReference type="AlphaFoldDB" id="A0A2A6BVF2"/>
<evidence type="ECO:0000313" key="3">
    <source>
        <dbReference type="Proteomes" id="UP000005239"/>
    </source>
</evidence>